<organism evidence="5">
    <name type="scientific">bioreactor metagenome</name>
    <dbReference type="NCBI Taxonomy" id="1076179"/>
    <lineage>
        <taxon>unclassified sequences</taxon>
        <taxon>metagenomes</taxon>
        <taxon>ecological metagenomes</taxon>
    </lineage>
</organism>
<keyword evidence="2" id="KW-0238">DNA-binding</keyword>
<protein>
    <submittedName>
        <fullName evidence="5">HTH-type transcriptional regulator DegA</fullName>
    </submittedName>
</protein>
<evidence type="ECO:0000256" key="1">
    <source>
        <dbReference type="ARBA" id="ARBA00023015"/>
    </source>
</evidence>
<dbReference type="SUPFAM" id="SSF47413">
    <property type="entry name" value="lambda repressor-like DNA-binding domains"/>
    <property type="match status" value="1"/>
</dbReference>
<dbReference type="InterPro" id="IPR028082">
    <property type="entry name" value="Peripla_BP_I"/>
</dbReference>
<proteinExistence type="predicted"/>
<evidence type="ECO:0000313" key="5">
    <source>
        <dbReference type="EMBL" id="MPM19287.1"/>
    </source>
</evidence>
<dbReference type="CDD" id="cd01392">
    <property type="entry name" value="HTH_LacI"/>
    <property type="match status" value="1"/>
</dbReference>
<evidence type="ECO:0000256" key="2">
    <source>
        <dbReference type="ARBA" id="ARBA00023125"/>
    </source>
</evidence>
<dbReference type="PROSITE" id="PS50932">
    <property type="entry name" value="HTH_LACI_2"/>
    <property type="match status" value="1"/>
</dbReference>
<gene>
    <name evidence="5" type="primary">degA_12</name>
    <name evidence="5" type="ORF">SDC9_65708</name>
</gene>
<keyword evidence="1" id="KW-0805">Transcription regulation</keyword>
<name>A0A644XTP6_9ZZZZ</name>
<dbReference type="GO" id="GO:0003700">
    <property type="term" value="F:DNA-binding transcription factor activity"/>
    <property type="evidence" value="ECO:0007669"/>
    <property type="project" value="TreeGrafter"/>
</dbReference>
<dbReference type="Pfam" id="PF00356">
    <property type="entry name" value="LacI"/>
    <property type="match status" value="1"/>
</dbReference>
<dbReference type="PANTHER" id="PTHR30146:SF109">
    <property type="entry name" value="HTH-TYPE TRANSCRIPTIONAL REGULATOR GALS"/>
    <property type="match status" value="1"/>
</dbReference>
<dbReference type="Gene3D" id="1.10.260.40">
    <property type="entry name" value="lambda repressor-like DNA-binding domains"/>
    <property type="match status" value="1"/>
</dbReference>
<evidence type="ECO:0000256" key="3">
    <source>
        <dbReference type="ARBA" id="ARBA00023163"/>
    </source>
</evidence>
<reference evidence="5" key="1">
    <citation type="submission" date="2019-08" db="EMBL/GenBank/DDBJ databases">
        <authorList>
            <person name="Kucharzyk K."/>
            <person name="Murdoch R.W."/>
            <person name="Higgins S."/>
            <person name="Loffler F."/>
        </authorList>
    </citation>
    <scope>NUCLEOTIDE SEQUENCE</scope>
</reference>
<dbReference type="InterPro" id="IPR046335">
    <property type="entry name" value="LacI/GalR-like_sensor"/>
</dbReference>
<accession>A0A644XTP6</accession>
<dbReference type="PRINTS" id="PR00036">
    <property type="entry name" value="HTHLACI"/>
</dbReference>
<dbReference type="EMBL" id="VSSQ01003148">
    <property type="protein sequence ID" value="MPM19287.1"/>
    <property type="molecule type" value="Genomic_DNA"/>
</dbReference>
<comment type="caution">
    <text evidence="5">The sequence shown here is derived from an EMBL/GenBank/DDBJ whole genome shotgun (WGS) entry which is preliminary data.</text>
</comment>
<dbReference type="SUPFAM" id="SSF53822">
    <property type="entry name" value="Periplasmic binding protein-like I"/>
    <property type="match status" value="1"/>
</dbReference>
<keyword evidence="3" id="KW-0804">Transcription</keyword>
<evidence type="ECO:0000259" key="4">
    <source>
        <dbReference type="PROSITE" id="PS50932"/>
    </source>
</evidence>
<dbReference type="PANTHER" id="PTHR30146">
    <property type="entry name" value="LACI-RELATED TRANSCRIPTIONAL REPRESSOR"/>
    <property type="match status" value="1"/>
</dbReference>
<dbReference type="AlphaFoldDB" id="A0A644XTP6"/>
<dbReference type="InterPro" id="IPR010982">
    <property type="entry name" value="Lambda_DNA-bd_dom_sf"/>
</dbReference>
<dbReference type="Gene3D" id="3.40.50.2300">
    <property type="match status" value="2"/>
</dbReference>
<dbReference type="InterPro" id="IPR000843">
    <property type="entry name" value="HTH_LacI"/>
</dbReference>
<dbReference type="CDD" id="cd06267">
    <property type="entry name" value="PBP1_LacI_sugar_binding-like"/>
    <property type="match status" value="1"/>
</dbReference>
<feature type="domain" description="HTH lacI-type" evidence="4">
    <location>
        <begin position="6"/>
        <end position="62"/>
    </location>
</feature>
<dbReference type="SMART" id="SM00354">
    <property type="entry name" value="HTH_LACI"/>
    <property type="match status" value="1"/>
</dbReference>
<dbReference type="GO" id="GO:0000976">
    <property type="term" value="F:transcription cis-regulatory region binding"/>
    <property type="evidence" value="ECO:0007669"/>
    <property type="project" value="TreeGrafter"/>
</dbReference>
<dbReference type="Pfam" id="PF13377">
    <property type="entry name" value="Peripla_BP_3"/>
    <property type="match status" value="1"/>
</dbReference>
<sequence length="365" mass="40720">MKKPRVTAKDVAKRAGVSAATVSMILNGKEGSKFPERTCRRVIDACNELGYMRSSVSKAAALENKVLVAITPTLSNLYYVHMVEAMQRRAKELGYSLLAFNTFREISQETRILQICNQIPFAGMFFLYPPENSLLLQQVNWTKPTIHIYDKNVHNNADILELDGFRVGTIIGEYLMGLGHERIALVTSTFETRQVTRIRRLEGLRSMYEAHGLDPVQSVLACSPEQELPELKTAPEGYELGYLIAKRLIDRGESVTAFVAVNDMIAIGVMDAILDAGKRIPEDYSVCGCDNTSVSKYKAISLTSVECYARQTGREAVDILIRKIESGNNASELGDSPDGITRIEYFPKLIVRKSTGPRERRTLSK</sequence>